<feature type="transmembrane region" description="Helical" evidence="1">
    <location>
        <begin position="21"/>
        <end position="39"/>
    </location>
</feature>
<protein>
    <submittedName>
        <fullName evidence="2">Uncharacterized protein</fullName>
    </submittedName>
</protein>
<name>A0A0E9WZE7_ANGAN</name>
<organism evidence="2">
    <name type="scientific">Anguilla anguilla</name>
    <name type="common">European freshwater eel</name>
    <name type="synonym">Muraena anguilla</name>
    <dbReference type="NCBI Taxonomy" id="7936"/>
    <lineage>
        <taxon>Eukaryota</taxon>
        <taxon>Metazoa</taxon>
        <taxon>Chordata</taxon>
        <taxon>Craniata</taxon>
        <taxon>Vertebrata</taxon>
        <taxon>Euteleostomi</taxon>
        <taxon>Actinopterygii</taxon>
        <taxon>Neopterygii</taxon>
        <taxon>Teleostei</taxon>
        <taxon>Anguilliformes</taxon>
        <taxon>Anguillidae</taxon>
        <taxon>Anguilla</taxon>
    </lineage>
</organism>
<keyword evidence="1" id="KW-1133">Transmembrane helix</keyword>
<reference evidence="2" key="1">
    <citation type="submission" date="2014-11" db="EMBL/GenBank/DDBJ databases">
        <authorList>
            <person name="Amaro Gonzalez C."/>
        </authorList>
    </citation>
    <scope>NUCLEOTIDE SEQUENCE</scope>
</reference>
<dbReference type="EMBL" id="GBXM01012991">
    <property type="protein sequence ID" value="JAH95586.1"/>
    <property type="molecule type" value="Transcribed_RNA"/>
</dbReference>
<evidence type="ECO:0000256" key="1">
    <source>
        <dbReference type="SAM" id="Phobius"/>
    </source>
</evidence>
<evidence type="ECO:0000313" key="2">
    <source>
        <dbReference type="EMBL" id="JAH95586.1"/>
    </source>
</evidence>
<dbReference type="AlphaFoldDB" id="A0A0E9WZE7"/>
<reference evidence="2" key="2">
    <citation type="journal article" date="2015" name="Fish Shellfish Immunol.">
        <title>Early steps in the European eel (Anguilla anguilla)-Vibrio vulnificus interaction in the gills: Role of the RtxA13 toxin.</title>
        <authorList>
            <person name="Callol A."/>
            <person name="Pajuelo D."/>
            <person name="Ebbesson L."/>
            <person name="Teles M."/>
            <person name="MacKenzie S."/>
            <person name="Amaro C."/>
        </authorList>
    </citation>
    <scope>NUCLEOTIDE SEQUENCE</scope>
</reference>
<accession>A0A0E9WZE7</accession>
<keyword evidence="1" id="KW-0472">Membrane</keyword>
<proteinExistence type="predicted"/>
<keyword evidence="1" id="KW-0812">Transmembrane</keyword>
<sequence>MIYSPKLLYLINIKSNLKSKLLFANISDIITGISLVWISRPELLIDNSSP</sequence>